<comment type="caution">
    <text evidence="1">The sequence shown here is derived from an EMBL/GenBank/DDBJ whole genome shotgun (WGS) entry which is preliminary data.</text>
</comment>
<accession>A0ABD2ASM7</accession>
<evidence type="ECO:0000313" key="1">
    <source>
        <dbReference type="EMBL" id="KAL2723616.1"/>
    </source>
</evidence>
<proteinExistence type="predicted"/>
<dbReference type="AlphaFoldDB" id="A0ABD2ASM7"/>
<evidence type="ECO:0000313" key="2">
    <source>
        <dbReference type="Proteomes" id="UP001607303"/>
    </source>
</evidence>
<reference evidence="1 2" key="1">
    <citation type="journal article" date="2024" name="Ann. Entomol. Soc. Am.">
        <title>Genomic analyses of the southern and eastern yellowjacket wasps (Hymenoptera: Vespidae) reveal evolutionary signatures of social life.</title>
        <authorList>
            <person name="Catto M.A."/>
            <person name="Caine P.B."/>
            <person name="Orr S.E."/>
            <person name="Hunt B.G."/>
            <person name="Goodisman M.A.D."/>
        </authorList>
    </citation>
    <scope>NUCLEOTIDE SEQUENCE [LARGE SCALE GENOMIC DNA]</scope>
    <source>
        <strain evidence="1">232</strain>
        <tissue evidence="1">Head and thorax</tissue>
    </source>
</reference>
<sequence length="125" mass="14512">KLRVILKRSNKANLRLTTYRETTGIVYEVKLAIYRNLVAKWTVISMNSGETLHREINNELSNKNTANFILQYVNEKSPIRDSCGTEKVPLAIKQFSIEYRPDTENNGLIIDKKLIVFAVYFRMTN</sequence>
<keyword evidence="2" id="KW-1185">Reference proteome</keyword>
<protein>
    <submittedName>
        <fullName evidence="1">Uncharacterized protein</fullName>
    </submittedName>
</protein>
<organism evidence="1 2">
    <name type="scientific">Vespula maculifrons</name>
    <name type="common">Eastern yellow jacket</name>
    <name type="synonym">Wasp</name>
    <dbReference type="NCBI Taxonomy" id="7453"/>
    <lineage>
        <taxon>Eukaryota</taxon>
        <taxon>Metazoa</taxon>
        <taxon>Ecdysozoa</taxon>
        <taxon>Arthropoda</taxon>
        <taxon>Hexapoda</taxon>
        <taxon>Insecta</taxon>
        <taxon>Pterygota</taxon>
        <taxon>Neoptera</taxon>
        <taxon>Endopterygota</taxon>
        <taxon>Hymenoptera</taxon>
        <taxon>Apocrita</taxon>
        <taxon>Aculeata</taxon>
        <taxon>Vespoidea</taxon>
        <taxon>Vespidae</taxon>
        <taxon>Vespinae</taxon>
        <taxon>Vespula</taxon>
    </lineage>
</organism>
<name>A0ABD2ASM7_VESMC</name>
<feature type="non-terminal residue" evidence="1">
    <location>
        <position position="1"/>
    </location>
</feature>
<gene>
    <name evidence="1" type="ORF">V1477_019467</name>
</gene>
<dbReference type="EMBL" id="JAYRBN010000114">
    <property type="protein sequence ID" value="KAL2723616.1"/>
    <property type="molecule type" value="Genomic_DNA"/>
</dbReference>
<dbReference type="Proteomes" id="UP001607303">
    <property type="component" value="Unassembled WGS sequence"/>
</dbReference>